<organism evidence="1">
    <name type="scientific">Ailuropoda melanoleuca</name>
    <name type="common">Giant panda</name>
    <dbReference type="NCBI Taxonomy" id="9646"/>
    <lineage>
        <taxon>Eukaryota</taxon>
        <taxon>Metazoa</taxon>
        <taxon>Chordata</taxon>
        <taxon>Craniata</taxon>
        <taxon>Vertebrata</taxon>
        <taxon>Euteleostomi</taxon>
        <taxon>Mammalia</taxon>
        <taxon>Eutheria</taxon>
        <taxon>Laurasiatheria</taxon>
        <taxon>Carnivora</taxon>
        <taxon>Caniformia</taxon>
        <taxon>Ursidae</taxon>
        <taxon>Ailuropoda</taxon>
    </lineage>
</organism>
<feature type="non-terminal residue" evidence="1">
    <location>
        <position position="1"/>
    </location>
</feature>
<accession>D2I8L9</accession>
<protein>
    <recommendedName>
        <fullName evidence="2">Immunoglobulin V-set domain-containing protein</fullName>
    </recommendedName>
</protein>
<sequence length="44" mass="4641">NHPSEIPDHFSGPISATEGKSSLIIIGAQPGDVANYHCMLYVSS</sequence>
<feature type="non-terminal residue" evidence="1">
    <location>
        <position position="44"/>
    </location>
</feature>
<gene>
    <name evidence="1" type="ORF">PANDA_022454</name>
</gene>
<reference evidence="1" key="1">
    <citation type="journal article" date="2010" name="Nature">
        <title>The sequence and de novo assembly of the giant panda genome.</title>
        <authorList>
            <person name="Li R."/>
            <person name="Fan W."/>
            <person name="Tian G."/>
            <person name="Zhu H."/>
            <person name="He L."/>
            <person name="Cai J."/>
            <person name="Huang Q."/>
            <person name="Cai Q."/>
            <person name="Li B."/>
            <person name="Bai Y."/>
            <person name="Zhang Z."/>
            <person name="Zhang Y."/>
            <person name="Wang W."/>
            <person name="Li J."/>
            <person name="Wei F."/>
            <person name="Li H."/>
            <person name="Jian M."/>
            <person name="Li J."/>
            <person name="Zhang Z."/>
            <person name="Nielsen R."/>
            <person name="Li D."/>
            <person name="Gu W."/>
            <person name="Yang Z."/>
            <person name="Xuan Z."/>
            <person name="Ryder O.A."/>
            <person name="Leung F.C."/>
            <person name="Zhou Y."/>
            <person name="Cao J."/>
            <person name="Sun X."/>
            <person name="Fu Y."/>
            <person name="Fang X."/>
            <person name="Guo X."/>
            <person name="Wang B."/>
            <person name="Hou R."/>
            <person name="Shen F."/>
            <person name="Mu B."/>
            <person name="Ni P."/>
            <person name="Lin R."/>
            <person name="Qian W."/>
            <person name="Wang G."/>
            <person name="Yu C."/>
            <person name="Nie W."/>
            <person name="Wang J."/>
            <person name="Wu Z."/>
            <person name="Liang H."/>
            <person name="Min J."/>
            <person name="Wu Q."/>
            <person name="Cheng S."/>
            <person name="Ruan J."/>
            <person name="Wang M."/>
            <person name="Shi Z."/>
            <person name="Wen M."/>
            <person name="Liu B."/>
            <person name="Ren X."/>
            <person name="Zheng H."/>
            <person name="Dong D."/>
            <person name="Cook K."/>
            <person name="Shan G."/>
            <person name="Zhang H."/>
            <person name="Kosiol C."/>
            <person name="Xie X."/>
            <person name="Lu Z."/>
            <person name="Zheng H."/>
            <person name="Li Y."/>
            <person name="Steiner C.C."/>
            <person name="Lam T.T."/>
            <person name="Lin S."/>
            <person name="Zhang Q."/>
            <person name="Li G."/>
            <person name="Tian J."/>
            <person name="Gong T."/>
            <person name="Liu H."/>
            <person name="Zhang D."/>
            <person name="Fang L."/>
            <person name="Ye C."/>
            <person name="Zhang J."/>
            <person name="Hu W."/>
            <person name="Xu A."/>
            <person name="Ren Y."/>
            <person name="Zhang G."/>
            <person name="Bruford M.W."/>
            <person name="Li Q."/>
            <person name="Ma L."/>
            <person name="Guo Y."/>
            <person name="An N."/>
            <person name="Hu Y."/>
            <person name="Zheng Y."/>
            <person name="Shi Y."/>
            <person name="Li Z."/>
            <person name="Liu Q."/>
            <person name="Chen Y."/>
            <person name="Zhao J."/>
            <person name="Qu N."/>
            <person name="Zhao S."/>
            <person name="Tian F."/>
            <person name="Wang X."/>
            <person name="Wang H."/>
            <person name="Xu L."/>
            <person name="Liu X."/>
            <person name="Vinar T."/>
            <person name="Wang Y."/>
            <person name="Lam T.W."/>
            <person name="Yiu S.M."/>
            <person name="Liu S."/>
            <person name="Zhang H."/>
            <person name="Li D."/>
            <person name="Huang Y."/>
            <person name="Wang X."/>
            <person name="Yang G."/>
            <person name="Jiang Z."/>
            <person name="Wang J."/>
            <person name="Qin N."/>
            <person name="Li L."/>
            <person name="Li J."/>
            <person name="Bolund L."/>
            <person name="Kristiansen K."/>
            <person name="Wong G.K."/>
            <person name="Olson M."/>
            <person name="Zhang X."/>
            <person name="Li S."/>
            <person name="Yang H."/>
            <person name="Wang J."/>
            <person name="Wang J."/>
        </authorList>
    </citation>
    <scope>NUCLEOTIDE SEQUENCE [LARGE SCALE GENOMIC DNA]</scope>
</reference>
<dbReference type="AlphaFoldDB" id="D2I8L9"/>
<name>D2I8L9_AILME</name>
<dbReference type="EMBL" id="GL198065">
    <property type="protein sequence ID" value="EFB12863.1"/>
    <property type="molecule type" value="Genomic_DNA"/>
</dbReference>
<proteinExistence type="predicted"/>
<dbReference type="InParanoid" id="D2I8L9"/>
<dbReference type="InterPro" id="IPR036179">
    <property type="entry name" value="Ig-like_dom_sf"/>
</dbReference>
<evidence type="ECO:0000313" key="1">
    <source>
        <dbReference type="EMBL" id="EFB12863.1"/>
    </source>
</evidence>
<evidence type="ECO:0008006" key="2">
    <source>
        <dbReference type="Google" id="ProtNLM"/>
    </source>
</evidence>
<dbReference type="SUPFAM" id="SSF48726">
    <property type="entry name" value="Immunoglobulin"/>
    <property type="match status" value="1"/>
</dbReference>